<feature type="transmembrane region" description="Helical" evidence="1">
    <location>
        <begin position="196"/>
        <end position="215"/>
    </location>
</feature>
<evidence type="ECO:0000256" key="1">
    <source>
        <dbReference type="SAM" id="Phobius"/>
    </source>
</evidence>
<dbReference type="HOGENOM" id="CLU_1232825_0_0_2"/>
<sequence>MTIENRLYSDIIIDSTIRIRIIRKIIHLVFSLLLLIPLTPIYIEIALKVNPVIDPTLFAYTVIAMISAIINSIQIKFPLLKEYFLQSARESRKKALEGINRVVEAKNVSLFIEEIDKVLMKYEEKFLEFLNSIERDYEKRYGYICITFALISTALGYALFRNSIIYGILSLAFIDSFTTIFTELTRNRSRMILKHTLLSILISFILFTLILLIFIDIEKALILSLSAIIIELISPEDNLTLPFFVAYIAYLIGL</sequence>
<feature type="transmembrane region" description="Helical" evidence="1">
    <location>
        <begin position="164"/>
        <end position="184"/>
    </location>
</feature>
<feature type="transmembrane region" description="Helical" evidence="1">
    <location>
        <begin position="57"/>
        <end position="79"/>
    </location>
</feature>
<name>E0ST26_IGNAA</name>
<keyword evidence="1" id="KW-0472">Membrane</keyword>
<dbReference type="KEGG" id="iag:Igag_1894"/>
<feature type="transmembrane region" description="Helical" evidence="1">
    <location>
        <begin position="25"/>
        <end position="45"/>
    </location>
</feature>
<organism evidence="2 3">
    <name type="scientific">Ignisphaera aggregans (strain DSM 17230 / JCM 13409 / AQ1.S1)</name>
    <dbReference type="NCBI Taxonomy" id="583356"/>
    <lineage>
        <taxon>Archaea</taxon>
        <taxon>Thermoproteota</taxon>
        <taxon>Thermoprotei</taxon>
        <taxon>Desulfurococcales</taxon>
        <taxon>Desulfurococcaceae</taxon>
        <taxon>Ignisphaera</taxon>
    </lineage>
</organism>
<dbReference type="BioCyc" id="IAGG583356:GHAH-1883-MONOMER"/>
<accession>E0ST26</accession>
<dbReference type="STRING" id="583356.Igag_1894"/>
<dbReference type="Proteomes" id="UP000001304">
    <property type="component" value="Chromosome"/>
</dbReference>
<evidence type="ECO:0000313" key="3">
    <source>
        <dbReference type="Proteomes" id="UP000001304"/>
    </source>
</evidence>
<dbReference type="AlphaFoldDB" id="E0ST26"/>
<reference evidence="2 3" key="1">
    <citation type="journal article" date="2010" name="Stand. Genomic Sci.">
        <title>Complete genome sequence of Ignisphaera aggregans type strain (AQ1.S1).</title>
        <authorList>
            <person name="Goker M."/>
            <person name="Held B."/>
            <person name="Lapidus A."/>
            <person name="Nolan M."/>
            <person name="Spring S."/>
            <person name="Yasawong M."/>
            <person name="Lucas S."/>
            <person name="Glavina Del Rio T."/>
            <person name="Tice H."/>
            <person name="Cheng J.F."/>
            <person name="Goodwin L."/>
            <person name="Tapia R."/>
            <person name="Pitluck S."/>
            <person name="Liolios K."/>
            <person name="Ivanova N."/>
            <person name="Mavromatis K."/>
            <person name="Mikhailova N."/>
            <person name="Pati A."/>
            <person name="Chen A."/>
            <person name="Palaniappan K."/>
            <person name="Brambilla E."/>
            <person name="Land M."/>
            <person name="Hauser L."/>
            <person name="Chang Y.J."/>
            <person name="Jeffries C.D."/>
            <person name="Brettin T."/>
            <person name="Detter J.C."/>
            <person name="Han C."/>
            <person name="Rohde M."/>
            <person name="Sikorski J."/>
            <person name="Woyke T."/>
            <person name="Bristow J."/>
            <person name="Eisen J.A."/>
            <person name="Markowitz V."/>
            <person name="Hugenholtz P."/>
            <person name="Kyrpides N.C."/>
            <person name="Klenk H.P."/>
        </authorList>
    </citation>
    <scope>NUCLEOTIDE SEQUENCE [LARGE SCALE GENOMIC DNA]</scope>
    <source>
        <strain evidence="3">DSM 17230 / JCM 13409 / AQ1.S1</strain>
    </source>
</reference>
<proteinExistence type="predicted"/>
<keyword evidence="1" id="KW-0812">Transmembrane</keyword>
<keyword evidence="3" id="KW-1185">Reference proteome</keyword>
<dbReference type="EMBL" id="CP002098">
    <property type="protein sequence ID" value="ADM28687.1"/>
    <property type="molecule type" value="Genomic_DNA"/>
</dbReference>
<evidence type="ECO:0000313" key="2">
    <source>
        <dbReference type="EMBL" id="ADM28687.1"/>
    </source>
</evidence>
<protein>
    <recommendedName>
        <fullName evidence="4">Phosphatidate cytidylyltransferase</fullName>
    </recommendedName>
</protein>
<feature type="transmembrane region" description="Helical" evidence="1">
    <location>
        <begin position="141"/>
        <end position="158"/>
    </location>
</feature>
<evidence type="ECO:0008006" key="4">
    <source>
        <dbReference type="Google" id="ProtNLM"/>
    </source>
</evidence>
<keyword evidence="1" id="KW-1133">Transmembrane helix</keyword>
<gene>
    <name evidence="2" type="ordered locus">Igag_1894</name>
</gene>